<dbReference type="Pfam" id="PF16304">
    <property type="entry name" value="DUF4946"/>
    <property type="match status" value="1"/>
</dbReference>
<evidence type="ECO:0000256" key="1">
    <source>
        <dbReference type="SAM" id="SignalP"/>
    </source>
</evidence>
<keyword evidence="1" id="KW-0732">Signal</keyword>
<dbReference type="Gene3D" id="3.40.1000.10">
    <property type="entry name" value="Mog1/PsbP, alpha/beta/alpha sandwich"/>
    <property type="match status" value="1"/>
</dbReference>
<evidence type="ECO:0000313" key="3">
    <source>
        <dbReference type="Proteomes" id="UP000243778"/>
    </source>
</evidence>
<evidence type="ECO:0000313" key="2">
    <source>
        <dbReference type="EMBL" id="SDW29896.1"/>
    </source>
</evidence>
<name>A0A1H2SE24_9PSED</name>
<organism evidence="2 3">
    <name type="scientific">Pseudomonas kuykendallii</name>
    <dbReference type="NCBI Taxonomy" id="1007099"/>
    <lineage>
        <taxon>Bacteria</taxon>
        <taxon>Pseudomonadati</taxon>
        <taxon>Pseudomonadota</taxon>
        <taxon>Gammaproteobacteria</taxon>
        <taxon>Pseudomonadales</taxon>
        <taxon>Pseudomonadaceae</taxon>
        <taxon>Pseudomonas</taxon>
    </lineage>
</organism>
<keyword evidence="3" id="KW-1185">Reference proteome</keyword>
<dbReference type="Proteomes" id="UP000243778">
    <property type="component" value="Unassembled WGS sequence"/>
</dbReference>
<reference evidence="3" key="1">
    <citation type="submission" date="2016-10" db="EMBL/GenBank/DDBJ databases">
        <authorList>
            <person name="Varghese N."/>
            <person name="Submissions S."/>
        </authorList>
    </citation>
    <scope>NUCLEOTIDE SEQUENCE [LARGE SCALE GENOMIC DNA]</scope>
    <source>
        <strain evidence="3">NRRL B-59562</strain>
    </source>
</reference>
<evidence type="ECO:0008006" key="4">
    <source>
        <dbReference type="Google" id="ProtNLM"/>
    </source>
</evidence>
<dbReference type="OrthoDB" id="7014251at2"/>
<feature type="chain" id="PRO_5017398382" description="DUF4946 domain-containing protein" evidence="1">
    <location>
        <begin position="23"/>
        <end position="178"/>
    </location>
</feature>
<dbReference type="EMBL" id="FNNU01000001">
    <property type="protein sequence ID" value="SDW29896.1"/>
    <property type="molecule type" value="Genomic_DNA"/>
</dbReference>
<dbReference type="InterPro" id="IPR032543">
    <property type="entry name" value="DUF4946"/>
</dbReference>
<dbReference type="RefSeq" id="WP_090224530.1">
    <property type="nucleotide sequence ID" value="NZ_FNNU01000001.1"/>
</dbReference>
<proteinExistence type="predicted"/>
<sequence length="178" mass="18920">MPKLVPTLLSLCLLGGVLSARAGGLQVVWPAGWEVSEMPAPRSPFEDGVTGERQQAVKLQADGSQALVLELTRMPLAAGAAVNLENLLKEMRKGLQLGFARSGLLASCSKPQATTLGHIAAHEVRCTISQQGNPALKQTLLAARGSDTIYSLTYAMPVERENEVAGEVQALRDSLDFN</sequence>
<gene>
    <name evidence="2" type="ORF">SAMN05216287_0630</name>
</gene>
<accession>A0A1H2SE24</accession>
<feature type="signal peptide" evidence="1">
    <location>
        <begin position="1"/>
        <end position="22"/>
    </location>
</feature>
<dbReference type="AlphaFoldDB" id="A0A1H2SE24"/>
<protein>
    <recommendedName>
        <fullName evidence="4">DUF4946 domain-containing protein</fullName>
    </recommendedName>
</protein>